<dbReference type="GO" id="GO:0006744">
    <property type="term" value="P:ubiquinone biosynthetic process"/>
    <property type="evidence" value="ECO:0007669"/>
    <property type="project" value="UniProtKB-UniPathway"/>
</dbReference>
<evidence type="ECO:0000256" key="4">
    <source>
        <dbReference type="ARBA" id="ARBA00022630"/>
    </source>
</evidence>
<name>A0A5R9INH2_9GAMM</name>
<dbReference type="Proteomes" id="UP000307790">
    <property type="component" value="Unassembled WGS sequence"/>
</dbReference>
<keyword evidence="11" id="KW-1185">Reference proteome</keyword>
<dbReference type="GO" id="GO:0071949">
    <property type="term" value="F:FAD binding"/>
    <property type="evidence" value="ECO:0007669"/>
    <property type="project" value="InterPro"/>
</dbReference>
<feature type="domain" description="FAD-binding" evidence="9">
    <location>
        <begin position="8"/>
        <end position="354"/>
    </location>
</feature>
<proteinExistence type="inferred from homology"/>
<dbReference type="Gene3D" id="3.50.50.60">
    <property type="entry name" value="FAD/NAD(P)-binding domain"/>
    <property type="match status" value="2"/>
</dbReference>
<organism evidence="10 11">
    <name type="scientific">Thalassotalea litorea</name>
    <dbReference type="NCBI Taxonomy" id="2020715"/>
    <lineage>
        <taxon>Bacteria</taxon>
        <taxon>Pseudomonadati</taxon>
        <taxon>Pseudomonadota</taxon>
        <taxon>Gammaproteobacteria</taxon>
        <taxon>Alteromonadales</taxon>
        <taxon>Colwelliaceae</taxon>
        <taxon>Thalassotalea</taxon>
    </lineage>
</organism>
<dbReference type="GO" id="GO:0110142">
    <property type="term" value="C:ubiquinone biosynthesis complex"/>
    <property type="evidence" value="ECO:0007669"/>
    <property type="project" value="UniProtKB-ARBA"/>
</dbReference>
<dbReference type="SUPFAM" id="SSF51905">
    <property type="entry name" value="FAD/NAD(P)-binding domain"/>
    <property type="match status" value="1"/>
</dbReference>
<accession>A0A5R9INH2</accession>
<comment type="pathway">
    <text evidence="2">Cofactor biosynthesis; ubiquinone biosynthesis.</text>
</comment>
<reference evidence="10 11" key="1">
    <citation type="submission" date="2019-05" db="EMBL/GenBank/DDBJ databases">
        <title>Genome sequences of Thalassotalea litorea 1K03283.</title>
        <authorList>
            <person name="Zhang D."/>
        </authorList>
    </citation>
    <scope>NUCLEOTIDE SEQUENCE [LARGE SCALE GENOMIC DNA]</scope>
    <source>
        <strain evidence="10 11">MCCC 1K03283</strain>
    </source>
</reference>
<evidence type="ECO:0000256" key="8">
    <source>
        <dbReference type="ARBA" id="ARBA00065734"/>
    </source>
</evidence>
<protein>
    <submittedName>
        <fullName evidence="10">2-octaprenyl-6-methoxyphenyl hydroxylase</fullName>
        <ecNumber evidence="10">1.14.13.-</ecNumber>
    </submittedName>
</protein>
<keyword evidence="7" id="KW-0503">Monooxygenase</keyword>
<comment type="caution">
    <text evidence="10">The sequence shown here is derived from an EMBL/GenBank/DDBJ whole genome shotgun (WGS) entry which is preliminary data.</text>
</comment>
<evidence type="ECO:0000256" key="1">
    <source>
        <dbReference type="ARBA" id="ARBA00001974"/>
    </source>
</evidence>
<dbReference type="NCBIfam" id="TIGR01988">
    <property type="entry name" value="Ubi-OHases"/>
    <property type="match status" value="1"/>
</dbReference>
<dbReference type="InterPro" id="IPR010971">
    <property type="entry name" value="UbiH/COQ6"/>
</dbReference>
<dbReference type="PANTHER" id="PTHR43876:SF8">
    <property type="entry name" value="2-OCTAPRENYL-6-METHOXYPHENOL HYDROXYLASE"/>
    <property type="match status" value="1"/>
</dbReference>
<keyword evidence="6 10" id="KW-0560">Oxidoreductase</keyword>
<dbReference type="InterPro" id="IPR002938">
    <property type="entry name" value="FAD-bd"/>
</dbReference>
<dbReference type="RefSeq" id="WP_138318887.1">
    <property type="nucleotide sequence ID" value="NZ_VCBC01000004.1"/>
</dbReference>
<dbReference type="UniPathway" id="UPA00232"/>
<evidence type="ECO:0000256" key="7">
    <source>
        <dbReference type="ARBA" id="ARBA00023033"/>
    </source>
</evidence>
<sequence>MAANQAQYDIVISGGGLTGAAMALAVLKQAKKPLQVAIVDSANKQQASGGFDERVIALSYGSAEYLHKLGVWDRLKSHACAIKNIHVSDRTYYGKARIDCQDYQREALGYVAPLDAIAKSIYAELKTLTGGNHRLDEYFANGIEDIVWQKNEVQVQLQQGQLLTAKLLLGCDGGQSRCRQIAKIDTECKDYQQYAIVANVQTTLPHNNKAFERFTKSGPLAMLPMTENRCSLVWTLTPSDAEYLMSMDDVGFANALQKAFGDWLGPFTRIGRRQNFPLQLVHAMQLTQHRLALLGNASHTLHPIAGQGFNLSVRDVACLASLITKALENGDDLGSYDLLSRYQQLRQEDQQTIIRLTDSLVHCFSNQYFPLVVGRNVGLKALNYSSGIKRLLAQTTMGYVKE</sequence>
<dbReference type="InterPro" id="IPR036188">
    <property type="entry name" value="FAD/NAD-bd_sf"/>
</dbReference>
<comment type="cofactor">
    <cofactor evidence="1">
        <name>FAD</name>
        <dbReference type="ChEBI" id="CHEBI:57692"/>
    </cofactor>
</comment>
<evidence type="ECO:0000259" key="9">
    <source>
        <dbReference type="Pfam" id="PF01494"/>
    </source>
</evidence>
<dbReference type="GO" id="GO:0008681">
    <property type="term" value="F:2-octaprenyl-6-methoxyphenol hydroxylase activity"/>
    <property type="evidence" value="ECO:0007669"/>
    <property type="project" value="InterPro"/>
</dbReference>
<evidence type="ECO:0000256" key="3">
    <source>
        <dbReference type="ARBA" id="ARBA00005349"/>
    </source>
</evidence>
<dbReference type="Pfam" id="PF01494">
    <property type="entry name" value="FAD_binding_3"/>
    <property type="match status" value="1"/>
</dbReference>
<evidence type="ECO:0000256" key="2">
    <source>
        <dbReference type="ARBA" id="ARBA00004749"/>
    </source>
</evidence>
<dbReference type="AlphaFoldDB" id="A0A5R9INH2"/>
<evidence type="ECO:0000313" key="10">
    <source>
        <dbReference type="EMBL" id="TLU66822.1"/>
    </source>
</evidence>
<dbReference type="NCBIfam" id="TIGR01984">
    <property type="entry name" value="UbiH"/>
    <property type="match status" value="1"/>
</dbReference>
<dbReference type="NCBIfam" id="NF004356">
    <property type="entry name" value="PRK05732.1"/>
    <property type="match status" value="1"/>
</dbReference>
<dbReference type="InterPro" id="IPR051205">
    <property type="entry name" value="UbiH/COQ6_monooxygenase"/>
</dbReference>
<evidence type="ECO:0000256" key="6">
    <source>
        <dbReference type="ARBA" id="ARBA00023002"/>
    </source>
</evidence>
<evidence type="ECO:0000313" key="11">
    <source>
        <dbReference type="Proteomes" id="UP000307790"/>
    </source>
</evidence>
<keyword evidence="5" id="KW-0274">FAD</keyword>
<evidence type="ECO:0000256" key="5">
    <source>
        <dbReference type="ARBA" id="ARBA00022827"/>
    </source>
</evidence>
<dbReference type="FunFam" id="3.50.50.60:FF:000021">
    <property type="entry name" value="Ubiquinone biosynthesis monooxygenase COQ6"/>
    <property type="match status" value="1"/>
</dbReference>
<dbReference type="EC" id="1.14.13.-" evidence="10"/>
<dbReference type="InterPro" id="IPR011295">
    <property type="entry name" value="UbiH"/>
</dbReference>
<dbReference type="EMBL" id="VCBC01000004">
    <property type="protein sequence ID" value="TLU66822.1"/>
    <property type="molecule type" value="Genomic_DNA"/>
</dbReference>
<dbReference type="PANTHER" id="PTHR43876">
    <property type="entry name" value="UBIQUINONE BIOSYNTHESIS MONOOXYGENASE COQ6, MITOCHONDRIAL"/>
    <property type="match status" value="1"/>
</dbReference>
<comment type="similarity">
    <text evidence="3">Belongs to the UbiH/COQ6 family.</text>
</comment>
<comment type="subunit">
    <text evidence="8">Component of the Ubi complex metabolon, which regroups five ubiquinone biosynthesis proteins (UbiE, UbiF, UbiG, UbiH and UbiI) and two accessory factors (UbiK and the lipid-binding protein UbiJ).</text>
</comment>
<keyword evidence="4" id="KW-0285">Flavoprotein</keyword>
<dbReference type="OrthoDB" id="9769565at2"/>
<gene>
    <name evidence="10" type="primary">ubiH</name>
    <name evidence="10" type="synonym">visB</name>
    <name evidence="10" type="ORF">FE810_04765</name>
</gene>
<dbReference type="PRINTS" id="PR00420">
    <property type="entry name" value="RNGMNOXGNASE"/>
</dbReference>